<feature type="transmembrane region" description="Helical" evidence="1">
    <location>
        <begin position="41"/>
        <end position="69"/>
    </location>
</feature>
<proteinExistence type="predicted"/>
<dbReference type="EMBL" id="CAJVPP010000161">
    <property type="protein sequence ID" value="CAG8449400.1"/>
    <property type="molecule type" value="Genomic_DNA"/>
</dbReference>
<sequence>MEISEIPVQKIFKSIILDSLMKDEFIRKRQSTENFFSRNEYLLTGAAIVAGAALGPLAVTGLVAALGFGEAGIVADKLKFSTTSAKRSNIFFTLGLLSVFSRYS</sequence>
<evidence type="ECO:0000313" key="3">
    <source>
        <dbReference type="Proteomes" id="UP000789375"/>
    </source>
</evidence>
<name>A0A9N8VFN8_FUNMO</name>
<gene>
    <name evidence="2" type="ORF">FMOSSE_LOCUS1404</name>
</gene>
<accession>A0A9N8VFN8</accession>
<dbReference type="AlphaFoldDB" id="A0A9N8VFN8"/>
<keyword evidence="1" id="KW-1133">Transmembrane helix</keyword>
<evidence type="ECO:0000313" key="2">
    <source>
        <dbReference type="EMBL" id="CAG8449400.1"/>
    </source>
</evidence>
<keyword evidence="3" id="KW-1185">Reference proteome</keyword>
<protein>
    <submittedName>
        <fullName evidence="2">12610_t:CDS:1</fullName>
    </submittedName>
</protein>
<keyword evidence="1" id="KW-0812">Transmembrane</keyword>
<keyword evidence="1" id="KW-0472">Membrane</keyword>
<comment type="caution">
    <text evidence="2">The sequence shown here is derived from an EMBL/GenBank/DDBJ whole genome shotgun (WGS) entry which is preliminary data.</text>
</comment>
<dbReference type="Proteomes" id="UP000789375">
    <property type="component" value="Unassembled WGS sequence"/>
</dbReference>
<organism evidence="2 3">
    <name type="scientific">Funneliformis mosseae</name>
    <name type="common">Endomycorrhizal fungus</name>
    <name type="synonym">Glomus mosseae</name>
    <dbReference type="NCBI Taxonomy" id="27381"/>
    <lineage>
        <taxon>Eukaryota</taxon>
        <taxon>Fungi</taxon>
        <taxon>Fungi incertae sedis</taxon>
        <taxon>Mucoromycota</taxon>
        <taxon>Glomeromycotina</taxon>
        <taxon>Glomeromycetes</taxon>
        <taxon>Glomerales</taxon>
        <taxon>Glomeraceae</taxon>
        <taxon>Funneliformis</taxon>
    </lineage>
</organism>
<evidence type="ECO:0000256" key="1">
    <source>
        <dbReference type="SAM" id="Phobius"/>
    </source>
</evidence>
<reference evidence="2" key="1">
    <citation type="submission" date="2021-06" db="EMBL/GenBank/DDBJ databases">
        <authorList>
            <person name="Kallberg Y."/>
            <person name="Tangrot J."/>
            <person name="Rosling A."/>
        </authorList>
    </citation>
    <scope>NUCLEOTIDE SEQUENCE</scope>
    <source>
        <strain evidence="2">87-6 pot B 2015</strain>
    </source>
</reference>